<feature type="compositionally biased region" description="Low complexity" evidence="1">
    <location>
        <begin position="349"/>
        <end position="359"/>
    </location>
</feature>
<feature type="compositionally biased region" description="Low complexity" evidence="1">
    <location>
        <begin position="25"/>
        <end position="39"/>
    </location>
</feature>
<feature type="compositionally biased region" description="Polar residues" evidence="1">
    <location>
        <begin position="1"/>
        <end position="10"/>
    </location>
</feature>
<feature type="compositionally biased region" description="Polar residues" evidence="1">
    <location>
        <begin position="258"/>
        <end position="277"/>
    </location>
</feature>
<dbReference type="OrthoDB" id="2359117at2759"/>
<evidence type="ECO:0000313" key="3">
    <source>
        <dbReference type="Proteomes" id="UP001141434"/>
    </source>
</evidence>
<evidence type="ECO:0000256" key="1">
    <source>
        <dbReference type="SAM" id="MobiDB-lite"/>
    </source>
</evidence>
<feature type="region of interest" description="Disordered" evidence="1">
    <location>
        <begin position="1"/>
        <end position="237"/>
    </location>
</feature>
<evidence type="ECO:0000313" key="2">
    <source>
        <dbReference type="EMBL" id="KAJ5083992.1"/>
    </source>
</evidence>
<feature type="compositionally biased region" description="Polar residues" evidence="1">
    <location>
        <begin position="159"/>
        <end position="174"/>
    </location>
</feature>
<feature type="compositionally biased region" description="Polar residues" evidence="1">
    <location>
        <begin position="522"/>
        <end position="531"/>
    </location>
</feature>
<feature type="region of interest" description="Disordered" evidence="1">
    <location>
        <begin position="461"/>
        <end position="531"/>
    </location>
</feature>
<gene>
    <name evidence="2" type="ORF">NUU61_008571</name>
</gene>
<feature type="compositionally biased region" description="Low complexity" evidence="1">
    <location>
        <begin position="207"/>
        <end position="217"/>
    </location>
</feature>
<protein>
    <submittedName>
        <fullName evidence="2">Uncharacterized protein</fullName>
    </submittedName>
</protein>
<name>A0A9W9ELG2_9EURO</name>
<feature type="compositionally biased region" description="Basic and acidic residues" evidence="1">
    <location>
        <begin position="496"/>
        <end position="506"/>
    </location>
</feature>
<keyword evidence="3" id="KW-1185">Reference proteome</keyword>
<feature type="compositionally biased region" description="Polar residues" evidence="1">
    <location>
        <begin position="461"/>
        <end position="490"/>
    </location>
</feature>
<proteinExistence type="predicted"/>
<reference evidence="2" key="2">
    <citation type="journal article" date="2023" name="IMA Fungus">
        <title>Comparative genomic study of the Penicillium genus elucidates a diverse pangenome and 15 lateral gene transfer events.</title>
        <authorList>
            <person name="Petersen C."/>
            <person name="Sorensen T."/>
            <person name="Nielsen M.R."/>
            <person name="Sondergaard T.E."/>
            <person name="Sorensen J.L."/>
            <person name="Fitzpatrick D.A."/>
            <person name="Frisvad J.C."/>
            <person name="Nielsen K.L."/>
        </authorList>
    </citation>
    <scope>NUCLEOTIDE SEQUENCE</scope>
    <source>
        <strain evidence="2">IBT 34128</strain>
    </source>
</reference>
<dbReference type="GeneID" id="81398265"/>
<dbReference type="AlphaFoldDB" id="A0A9W9ELG2"/>
<dbReference type="Proteomes" id="UP001141434">
    <property type="component" value="Unassembled WGS sequence"/>
</dbReference>
<feature type="region of interest" description="Disordered" evidence="1">
    <location>
        <begin position="432"/>
        <end position="451"/>
    </location>
</feature>
<comment type="caution">
    <text evidence="2">The sequence shown here is derived from an EMBL/GenBank/DDBJ whole genome shotgun (WGS) entry which is preliminary data.</text>
</comment>
<feature type="region of interest" description="Disordered" evidence="1">
    <location>
        <begin position="250"/>
        <end position="412"/>
    </location>
</feature>
<dbReference type="RefSeq" id="XP_056507389.1">
    <property type="nucleotide sequence ID" value="XM_056659096.1"/>
</dbReference>
<dbReference type="EMBL" id="JAPMSZ010000011">
    <property type="protein sequence ID" value="KAJ5083992.1"/>
    <property type="molecule type" value="Genomic_DNA"/>
</dbReference>
<feature type="compositionally biased region" description="Low complexity" evidence="1">
    <location>
        <begin position="94"/>
        <end position="114"/>
    </location>
</feature>
<accession>A0A9W9ELG2</accession>
<feature type="compositionally biased region" description="Polar residues" evidence="1">
    <location>
        <begin position="285"/>
        <end position="302"/>
    </location>
</feature>
<feature type="compositionally biased region" description="Polar residues" evidence="1">
    <location>
        <begin position="400"/>
        <end position="412"/>
    </location>
</feature>
<reference evidence="2" key="1">
    <citation type="submission" date="2022-11" db="EMBL/GenBank/DDBJ databases">
        <authorList>
            <person name="Petersen C."/>
        </authorList>
    </citation>
    <scope>NUCLEOTIDE SEQUENCE</scope>
    <source>
        <strain evidence="2">IBT 34128</strain>
    </source>
</reference>
<sequence length="531" mass="56424">MTDGSRSSRGVTHAEASARAESLVNTSTSPASSNPTSATEVQVMRSPQPLSLQVDGLNGAKVASRHDSPNTAYIESSERGSDTSVDGRPPELQSASTLTDSLSSLPLSSANDANRSMEFGGSHANENQAIPSIDQKPQHPDGIAQNRPVNREGTMDGLYTSSGIAKSSNGSFPSVMSPKHSGTRSGMTLGHKRTATGDVKPVSLNPAASSSSDANGAARRRSKSTGSPAHGSRIAQLSVHIRTRLSYAAAKVEKSRQSRQAESQLPLRTQNSGSPMSSIMPAPNANPTSHPQDHSITTSAVTTHHYPKHHRSHSTLSSPNHLFPIPKLAPPADIIASNGDSRRRRPNHNTHSNSINHSPYSRHRRHHSHQEPAMNRPLSGSPTFSGPGTPFIPPPAHAAPTSSQNGFYRPRTNSQNTLMEQDAIETLLFMSSPENSGYRPSPRPIQGAATQGSLNASIHASQNGTMFDGSQGSQSDGTHNSQNLGSTNSKPGLEAHAGDDIDRILDQMESDSEDEGRFSSYRHGTNGMQSF</sequence>
<organism evidence="2 3">
    <name type="scientific">Penicillium alfredii</name>
    <dbReference type="NCBI Taxonomy" id="1506179"/>
    <lineage>
        <taxon>Eukaryota</taxon>
        <taxon>Fungi</taxon>
        <taxon>Dikarya</taxon>
        <taxon>Ascomycota</taxon>
        <taxon>Pezizomycotina</taxon>
        <taxon>Eurotiomycetes</taxon>
        <taxon>Eurotiomycetidae</taxon>
        <taxon>Eurotiales</taxon>
        <taxon>Aspergillaceae</taxon>
        <taxon>Penicillium</taxon>
    </lineage>
</organism>